<dbReference type="EMBL" id="JABDJR010000383">
    <property type="protein sequence ID" value="NNF07014.1"/>
    <property type="molecule type" value="Genomic_DNA"/>
</dbReference>
<protein>
    <submittedName>
        <fullName evidence="10">TonB-dependent receptor</fullName>
    </submittedName>
</protein>
<evidence type="ECO:0000256" key="4">
    <source>
        <dbReference type="ARBA" id="ARBA00022692"/>
    </source>
</evidence>
<dbReference type="Pfam" id="PF07715">
    <property type="entry name" value="Plug"/>
    <property type="match status" value="1"/>
</dbReference>
<dbReference type="AlphaFoldDB" id="A0A7Y2EBY9"/>
<feature type="domain" description="TonB-dependent receptor plug" evidence="9">
    <location>
        <begin position="139"/>
        <end position="213"/>
    </location>
</feature>
<gene>
    <name evidence="10" type="ORF">HKN21_09660</name>
</gene>
<evidence type="ECO:0000256" key="2">
    <source>
        <dbReference type="ARBA" id="ARBA00022448"/>
    </source>
</evidence>
<keyword evidence="10" id="KW-0675">Receptor</keyword>
<evidence type="ECO:0000313" key="10">
    <source>
        <dbReference type="EMBL" id="NNF07014.1"/>
    </source>
</evidence>
<evidence type="ECO:0000313" key="11">
    <source>
        <dbReference type="Proteomes" id="UP000547674"/>
    </source>
</evidence>
<dbReference type="Pfam" id="PF13620">
    <property type="entry name" value="CarboxypepD_reg"/>
    <property type="match status" value="1"/>
</dbReference>
<dbReference type="GO" id="GO:0015344">
    <property type="term" value="F:siderophore uptake transmembrane transporter activity"/>
    <property type="evidence" value="ECO:0007669"/>
    <property type="project" value="TreeGrafter"/>
</dbReference>
<dbReference type="Gene3D" id="2.170.130.10">
    <property type="entry name" value="TonB-dependent receptor, plug domain"/>
    <property type="match status" value="1"/>
</dbReference>
<comment type="caution">
    <text evidence="10">The sequence shown here is derived from an EMBL/GenBank/DDBJ whole genome shotgun (WGS) entry which is preliminary data.</text>
</comment>
<evidence type="ECO:0000256" key="6">
    <source>
        <dbReference type="ARBA" id="ARBA00023136"/>
    </source>
</evidence>
<dbReference type="Gene3D" id="2.40.170.20">
    <property type="entry name" value="TonB-dependent receptor, beta-barrel domain"/>
    <property type="match status" value="1"/>
</dbReference>
<evidence type="ECO:0000256" key="8">
    <source>
        <dbReference type="SAM" id="SignalP"/>
    </source>
</evidence>
<dbReference type="PANTHER" id="PTHR30069">
    <property type="entry name" value="TONB-DEPENDENT OUTER MEMBRANE RECEPTOR"/>
    <property type="match status" value="1"/>
</dbReference>
<dbReference type="InterPro" id="IPR008969">
    <property type="entry name" value="CarboxyPept-like_regulatory"/>
</dbReference>
<dbReference type="GO" id="GO:0009279">
    <property type="term" value="C:cell outer membrane"/>
    <property type="evidence" value="ECO:0007669"/>
    <property type="project" value="UniProtKB-SubCell"/>
</dbReference>
<dbReference type="GO" id="GO:0044718">
    <property type="term" value="P:siderophore transmembrane transport"/>
    <property type="evidence" value="ECO:0007669"/>
    <property type="project" value="TreeGrafter"/>
</dbReference>
<reference evidence="10 11" key="1">
    <citation type="submission" date="2020-03" db="EMBL/GenBank/DDBJ databases">
        <title>Metabolic flexibility allows generalist bacteria to become dominant in a frequently disturbed ecosystem.</title>
        <authorList>
            <person name="Chen Y.-J."/>
            <person name="Leung P.M."/>
            <person name="Bay S.K."/>
            <person name="Hugenholtz P."/>
            <person name="Kessler A.J."/>
            <person name="Shelley G."/>
            <person name="Waite D.W."/>
            <person name="Cook P.L."/>
            <person name="Greening C."/>
        </authorList>
    </citation>
    <scope>NUCLEOTIDE SEQUENCE [LARGE SCALE GENOMIC DNA]</scope>
    <source>
        <strain evidence="10">SS_bin_28</strain>
    </source>
</reference>
<evidence type="ECO:0000256" key="3">
    <source>
        <dbReference type="ARBA" id="ARBA00022452"/>
    </source>
</evidence>
<dbReference type="InterPro" id="IPR039426">
    <property type="entry name" value="TonB-dep_rcpt-like"/>
</dbReference>
<evidence type="ECO:0000256" key="5">
    <source>
        <dbReference type="ARBA" id="ARBA00022729"/>
    </source>
</evidence>
<dbReference type="InterPro" id="IPR036942">
    <property type="entry name" value="Beta-barrel_TonB_sf"/>
</dbReference>
<dbReference type="Gene3D" id="2.60.40.1120">
    <property type="entry name" value="Carboxypeptidase-like, regulatory domain"/>
    <property type="match status" value="1"/>
</dbReference>
<name>A0A7Y2EBY9_UNCEI</name>
<keyword evidence="4" id="KW-0812">Transmembrane</keyword>
<keyword evidence="6" id="KW-0472">Membrane</keyword>
<evidence type="ECO:0000259" key="9">
    <source>
        <dbReference type="Pfam" id="PF07715"/>
    </source>
</evidence>
<keyword evidence="7" id="KW-0998">Cell outer membrane</keyword>
<organism evidence="10 11">
    <name type="scientific">Eiseniibacteriota bacterium</name>
    <dbReference type="NCBI Taxonomy" id="2212470"/>
    <lineage>
        <taxon>Bacteria</taxon>
        <taxon>Candidatus Eiseniibacteriota</taxon>
    </lineage>
</organism>
<comment type="subcellular location">
    <subcellularLocation>
        <location evidence="1">Cell outer membrane</location>
        <topology evidence="1">Multi-pass membrane protein</topology>
    </subcellularLocation>
</comment>
<dbReference type="InterPro" id="IPR037066">
    <property type="entry name" value="Plug_dom_sf"/>
</dbReference>
<dbReference type="Proteomes" id="UP000547674">
    <property type="component" value="Unassembled WGS sequence"/>
</dbReference>
<proteinExistence type="predicted"/>
<evidence type="ECO:0000256" key="7">
    <source>
        <dbReference type="ARBA" id="ARBA00023237"/>
    </source>
</evidence>
<keyword evidence="2" id="KW-0813">Transport</keyword>
<dbReference type="PANTHER" id="PTHR30069:SF29">
    <property type="entry name" value="HEMOGLOBIN AND HEMOGLOBIN-HAPTOGLOBIN-BINDING PROTEIN 1-RELATED"/>
    <property type="match status" value="1"/>
</dbReference>
<evidence type="ECO:0000256" key="1">
    <source>
        <dbReference type="ARBA" id="ARBA00004571"/>
    </source>
</evidence>
<sequence length="663" mass="74642">MRFLKFSVFALFAVVFLCSTTTNMGWIEGTVLSLGGDPLPNAAVRIVDTERGQAVNSKGHFRFSIRPGKHNLEISHIGFETEVISIVVSAGQTLLRNVVLEPAAPELMNVYRVTGNQIESDKPIKHSETLYTDDNFDEEDTELLEQISRNPGVTLHQGQLSIRGLKPTTTQIQVDGIPVSSPLDGQAVQLATNAVQGAEIMVGGADAEHGQFQGGVINLRTKEGTDRFRGSFRYSTDDYGAPDKTYTNFDQFSLGFGGPLVPGRLRYYLSFQGTWQDTHLRTEERRSTTSFLDFIQVKDRQRNNAQGQAKLTWKASPTQKLSLEYLGNEQKWDSYQHNFNRVGFVETETDTAFDTGEVVTRYGDFAEEAKGPNWVFYDGPAHTPNYTSSFNQLKLIYNHQVFDSSLLTVKISKHGFVNRETVNDQEAWQYETESPWRNAIHGESHPYFATHGDVPIYAERDTDVFTTKADWSSSWGAHQMKAGVNVSGNTFSVRSLLFPSRLNADGQYGLVRSEFTARNWEASTFVQDRWEHEGMVVNLGLRYDLLNVGDQLGPDEVQNRMRGAVSPRVGFAYPVTDRDVFSFHYGRYDQTPSRQAIFENRSNFVTVRGNPDLKNETTVAYQAALQHLFSPTVFGQFSLYFRDIFGQLSVERVQSENTPGDIN</sequence>
<dbReference type="SUPFAM" id="SSF49464">
    <property type="entry name" value="Carboxypeptidase regulatory domain-like"/>
    <property type="match status" value="1"/>
</dbReference>
<feature type="signal peptide" evidence="8">
    <location>
        <begin position="1"/>
        <end position="24"/>
    </location>
</feature>
<keyword evidence="3" id="KW-1134">Transmembrane beta strand</keyword>
<accession>A0A7Y2EBY9</accession>
<feature type="chain" id="PRO_5030955743" evidence="8">
    <location>
        <begin position="25"/>
        <end position="663"/>
    </location>
</feature>
<dbReference type="InterPro" id="IPR012910">
    <property type="entry name" value="Plug_dom"/>
</dbReference>
<feature type="non-terminal residue" evidence="10">
    <location>
        <position position="663"/>
    </location>
</feature>
<keyword evidence="5 8" id="KW-0732">Signal</keyword>
<dbReference type="SUPFAM" id="SSF56935">
    <property type="entry name" value="Porins"/>
    <property type="match status" value="1"/>
</dbReference>